<dbReference type="STRING" id="200324.A0A2N5VBX2"/>
<evidence type="ECO:0000313" key="6">
    <source>
        <dbReference type="Proteomes" id="UP000235392"/>
    </source>
</evidence>
<evidence type="ECO:0000313" key="4">
    <source>
        <dbReference type="EMBL" id="PLW47498.1"/>
    </source>
</evidence>
<reference evidence="5 6" key="1">
    <citation type="submission" date="2017-11" db="EMBL/GenBank/DDBJ databases">
        <title>De novo assembly and phasing of dikaryotic genomes from two isolates of Puccinia coronata f. sp. avenae, the causal agent of oat crown rust.</title>
        <authorList>
            <person name="Miller M.E."/>
            <person name="Zhang Y."/>
            <person name="Omidvar V."/>
            <person name="Sperschneider J."/>
            <person name="Schwessinger B."/>
            <person name="Raley C."/>
            <person name="Palmer J.M."/>
            <person name="Garnica D."/>
            <person name="Upadhyaya N."/>
            <person name="Rathjen J."/>
            <person name="Taylor J.M."/>
            <person name="Park R.F."/>
            <person name="Dodds P.N."/>
            <person name="Hirsch C.D."/>
            <person name="Kianian S.F."/>
            <person name="Figueroa M."/>
        </authorList>
    </citation>
    <scope>NUCLEOTIDE SEQUENCE [LARGE SCALE GENOMIC DNA]</scope>
    <source>
        <strain evidence="4">12NC29</strain>
        <strain evidence="3">12SD80</strain>
    </source>
</reference>
<evidence type="ECO:0000256" key="1">
    <source>
        <dbReference type="SAM" id="SignalP"/>
    </source>
</evidence>
<evidence type="ECO:0000313" key="2">
    <source>
        <dbReference type="EMBL" id="PLW12950.1"/>
    </source>
</evidence>
<dbReference type="OrthoDB" id="10248520at2759"/>
<protein>
    <recommendedName>
        <fullName evidence="7">Secreted protein</fullName>
    </recommendedName>
</protein>
<feature type="signal peptide" evidence="1">
    <location>
        <begin position="1"/>
        <end position="18"/>
    </location>
</feature>
<evidence type="ECO:0000313" key="5">
    <source>
        <dbReference type="Proteomes" id="UP000235388"/>
    </source>
</evidence>
<sequence>MVLGHHTLILFFITYINILPPLTPCSHCSQVHDAERSFLLPGHKSLMLAENARSLVFFCDSIWRHSRANYNDFFGSGQYFLRRPSSSSTMPAKSTSTTRSPWPPLLRSTIHQAVSDLNHALDFFS</sequence>
<dbReference type="EMBL" id="PGCI01000042">
    <property type="protein sequence ID" value="PLW46128.1"/>
    <property type="molecule type" value="Genomic_DNA"/>
</dbReference>
<evidence type="ECO:0008006" key="7">
    <source>
        <dbReference type="Google" id="ProtNLM"/>
    </source>
</evidence>
<keyword evidence="1" id="KW-0732">Signal</keyword>
<organism evidence="4 5">
    <name type="scientific">Puccinia coronata f. sp. avenae</name>
    <dbReference type="NCBI Taxonomy" id="200324"/>
    <lineage>
        <taxon>Eukaryota</taxon>
        <taxon>Fungi</taxon>
        <taxon>Dikarya</taxon>
        <taxon>Basidiomycota</taxon>
        <taxon>Pucciniomycotina</taxon>
        <taxon>Pucciniomycetes</taxon>
        <taxon>Pucciniales</taxon>
        <taxon>Pucciniaceae</taxon>
        <taxon>Puccinia</taxon>
    </lineage>
</organism>
<name>A0A2N5VBX2_9BASI</name>
<dbReference type="EMBL" id="PGCJ01000965">
    <property type="protein sequence ID" value="PLW12950.1"/>
    <property type="molecule type" value="Genomic_DNA"/>
</dbReference>
<accession>A0A2N5VBX2</accession>
<dbReference type="EMBL" id="PGCJ01000110">
    <property type="protein sequence ID" value="PLW47498.1"/>
    <property type="molecule type" value="Genomic_DNA"/>
</dbReference>
<comment type="caution">
    <text evidence="4">The sequence shown here is derived from an EMBL/GenBank/DDBJ whole genome shotgun (WGS) entry which is preliminary data.</text>
</comment>
<dbReference type="Proteomes" id="UP000235388">
    <property type="component" value="Unassembled WGS sequence"/>
</dbReference>
<feature type="chain" id="PRO_5015084004" description="Secreted protein" evidence="1">
    <location>
        <begin position="19"/>
        <end position="125"/>
    </location>
</feature>
<gene>
    <name evidence="4" type="ORF">PCANC_07828</name>
    <name evidence="2" type="ORF">PCANC_17795</name>
    <name evidence="3" type="ORF">PCASD_04180</name>
</gene>
<dbReference type="Proteomes" id="UP000235392">
    <property type="component" value="Unassembled WGS sequence"/>
</dbReference>
<evidence type="ECO:0000313" key="3">
    <source>
        <dbReference type="EMBL" id="PLW46128.1"/>
    </source>
</evidence>
<dbReference type="AlphaFoldDB" id="A0A2N5VBX2"/>
<proteinExistence type="predicted"/>
<keyword evidence="5" id="KW-1185">Reference proteome</keyword>